<dbReference type="GO" id="GO:0031543">
    <property type="term" value="F:peptidyl-proline dioxygenase activity"/>
    <property type="evidence" value="ECO:0007669"/>
    <property type="project" value="TreeGrafter"/>
</dbReference>
<dbReference type="GO" id="GO:0031418">
    <property type="term" value="F:L-ascorbic acid binding"/>
    <property type="evidence" value="ECO:0007669"/>
    <property type="project" value="UniProtKB-KW"/>
</dbReference>
<keyword evidence="2" id="KW-0479">Metal-binding</keyword>
<reference evidence="8 9" key="1">
    <citation type="submission" date="2023-10" db="EMBL/GenBank/DDBJ databases">
        <authorList>
            <person name="Maclean D."/>
            <person name="Macfadyen A."/>
        </authorList>
    </citation>
    <scope>NUCLEOTIDE SEQUENCE [LARGE SCALE GENOMIC DNA]</scope>
</reference>
<evidence type="ECO:0000256" key="1">
    <source>
        <dbReference type="ARBA" id="ARBA00001961"/>
    </source>
</evidence>
<dbReference type="InterPro" id="IPR044862">
    <property type="entry name" value="Pro_4_hyd_alph_FE2OG_OXY"/>
</dbReference>
<keyword evidence="4" id="KW-0223">Dioxygenase</keyword>
<keyword evidence="6" id="KW-0408">Iron</keyword>
<dbReference type="Proteomes" id="UP001314263">
    <property type="component" value="Unassembled WGS sequence"/>
</dbReference>
<dbReference type="Gene3D" id="2.60.120.620">
    <property type="entry name" value="q2cbj1_9rhob like domain"/>
    <property type="match status" value="1"/>
</dbReference>
<evidence type="ECO:0000256" key="5">
    <source>
        <dbReference type="ARBA" id="ARBA00023002"/>
    </source>
</evidence>
<keyword evidence="9" id="KW-1185">Reference proteome</keyword>
<name>A0AAV1IH52_9CHLO</name>
<dbReference type="SUPFAM" id="SSF51197">
    <property type="entry name" value="Clavaminate synthase-like"/>
    <property type="match status" value="1"/>
</dbReference>
<evidence type="ECO:0000256" key="3">
    <source>
        <dbReference type="ARBA" id="ARBA00022896"/>
    </source>
</evidence>
<protein>
    <recommendedName>
        <fullName evidence="7">Fe2OG dioxygenase domain-containing protein</fullName>
    </recommendedName>
</protein>
<sequence>MTALRRCIQKTIASGHRCVHATVSVQPQEQVSFDSVATAITPAHRQALLEKGYTVIDGVFNAATCQTFRYEILSLRDQSLLHLNSTHLVKGNSTRLLPKHGIYEAEVADKAIQGAAPVIAAFQRDRTLLTMLSLYLPSLPLHQQLIKVQLNKGDGSCFPLHYDSDESVDSRRLTAILYLNPDWREGDGGELQLYPWPHAPVTVAPLHNRLLIFSTCRMLHRVLPSRRERLCFTTWMSVLKPRAAPPSLSQIHQKSQSGALAADALLAEVEVRKALAMLDFREEWQRSLQQSHRAEAGSRALLDDFEAKAGVMQQALEALGVRDRQEARQRAAGLCMGGSAWL</sequence>
<proteinExistence type="predicted"/>
<keyword evidence="3" id="KW-0847">Vitamin C</keyword>
<dbReference type="InterPro" id="IPR051559">
    <property type="entry name" value="HIF_prolyl_hydroxylases"/>
</dbReference>
<dbReference type="PROSITE" id="PS51471">
    <property type="entry name" value="FE2OG_OXY"/>
    <property type="match status" value="1"/>
</dbReference>
<evidence type="ECO:0000256" key="4">
    <source>
        <dbReference type="ARBA" id="ARBA00022964"/>
    </source>
</evidence>
<dbReference type="Pfam" id="PF13640">
    <property type="entry name" value="2OG-FeII_Oxy_3"/>
    <property type="match status" value="1"/>
</dbReference>
<dbReference type="AlphaFoldDB" id="A0AAV1IH52"/>
<accession>A0AAV1IH52</accession>
<keyword evidence="5" id="KW-0560">Oxidoreductase</keyword>
<dbReference type="InterPro" id="IPR006620">
    <property type="entry name" value="Pro_4_hyd_alph"/>
</dbReference>
<dbReference type="PANTHER" id="PTHR12907">
    <property type="entry name" value="EGL NINE HOMOLOG-RELATED"/>
    <property type="match status" value="1"/>
</dbReference>
<evidence type="ECO:0000313" key="9">
    <source>
        <dbReference type="Proteomes" id="UP001314263"/>
    </source>
</evidence>
<comment type="cofactor">
    <cofactor evidence="1">
        <name>L-ascorbate</name>
        <dbReference type="ChEBI" id="CHEBI:38290"/>
    </cofactor>
</comment>
<evidence type="ECO:0000256" key="2">
    <source>
        <dbReference type="ARBA" id="ARBA00022723"/>
    </source>
</evidence>
<dbReference type="SMART" id="SM00702">
    <property type="entry name" value="P4Hc"/>
    <property type="match status" value="1"/>
</dbReference>
<evidence type="ECO:0000313" key="8">
    <source>
        <dbReference type="EMBL" id="CAK0786644.1"/>
    </source>
</evidence>
<evidence type="ECO:0000259" key="7">
    <source>
        <dbReference type="PROSITE" id="PS51471"/>
    </source>
</evidence>
<organism evidence="8 9">
    <name type="scientific">Coccomyxa viridis</name>
    <dbReference type="NCBI Taxonomy" id="1274662"/>
    <lineage>
        <taxon>Eukaryota</taxon>
        <taxon>Viridiplantae</taxon>
        <taxon>Chlorophyta</taxon>
        <taxon>core chlorophytes</taxon>
        <taxon>Trebouxiophyceae</taxon>
        <taxon>Trebouxiophyceae incertae sedis</taxon>
        <taxon>Coccomyxaceae</taxon>
        <taxon>Coccomyxa</taxon>
    </lineage>
</organism>
<dbReference type="PANTHER" id="PTHR12907:SF26">
    <property type="entry name" value="HIF PROLYL HYDROXYLASE, ISOFORM C"/>
    <property type="match status" value="1"/>
</dbReference>
<feature type="domain" description="Fe2OG dioxygenase" evidence="7">
    <location>
        <begin position="123"/>
        <end position="238"/>
    </location>
</feature>
<gene>
    <name evidence="8" type="ORF">CVIRNUC_009858</name>
</gene>
<evidence type="ECO:0000256" key="6">
    <source>
        <dbReference type="ARBA" id="ARBA00023004"/>
    </source>
</evidence>
<dbReference type="GO" id="GO:0008198">
    <property type="term" value="F:ferrous iron binding"/>
    <property type="evidence" value="ECO:0007669"/>
    <property type="project" value="TreeGrafter"/>
</dbReference>
<comment type="caution">
    <text evidence="8">The sequence shown here is derived from an EMBL/GenBank/DDBJ whole genome shotgun (WGS) entry which is preliminary data.</text>
</comment>
<dbReference type="GO" id="GO:0071456">
    <property type="term" value="P:cellular response to hypoxia"/>
    <property type="evidence" value="ECO:0007669"/>
    <property type="project" value="TreeGrafter"/>
</dbReference>
<dbReference type="EMBL" id="CAUYUE010000015">
    <property type="protein sequence ID" value="CAK0786644.1"/>
    <property type="molecule type" value="Genomic_DNA"/>
</dbReference>
<dbReference type="InterPro" id="IPR005123">
    <property type="entry name" value="Oxoglu/Fe-dep_dioxygenase_dom"/>
</dbReference>